<keyword evidence="8" id="KW-1133">Transmembrane helix</keyword>
<feature type="domain" description="M23ase beta-sheet core" evidence="9">
    <location>
        <begin position="306"/>
        <end position="402"/>
    </location>
</feature>
<evidence type="ECO:0000313" key="12">
    <source>
        <dbReference type="Proteomes" id="UP001198034"/>
    </source>
</evidence>
<dbReference type="Gene3D" id="3.10.450.350">
    <property type="match status" value="2"/>
</dbReference>
<dbReference type="Gene3D" id="2.70.70.10">
    <property type="entry name" value="Glucose Permease (Domain IIA)"/>
    <property type="match status" value="1"/>
</dbReference>
<evidence type="ECO:0000259" key="10">
    <source>
        <dbReference type="Pfam" id="PF19425"/>
    </source>
</evidence>
<sequence>MQRILPQSFTKVRATRALSTQASWQKRHLAWLTAAVFLPLSLMVTAYGVVEYGPREQVNVRQVTQQLATPTLISAQSDTPFWREEIIQTGDGLGKLFNKLSINDSQAWEFIRTDPAARVLYELSAGRLIRAQTTADGRLLQMSYLNKAGELIQLIRDGEQLRTQIAPAIAEKYTQQKSGTISSSFYGATDAIGLPDEIAQQLIEAFDQKIDFHNSLKAGDHFSVIYEVEKSGGEDLRTGRILAAQFTNNGQTHEVFWFAGAGIEGAYFDQNGETSGQSFLANPVKFSRISSGFSRRFHPVLFKWKSHKGVDYAAPTGTPVYSAADGIVSRVTQDGGYGKFIEIKHGDQYSTLYAHLSAFAKDLKAGQNIKKGDVIGAVGRTGRVTGPHLHYEFKVKGTQVDPLTLNLPNSKPLNATQLAQFKPHVLRTKQQLALLSKVELAKLD</sequence>
<feature type="domain" description="Csd3-like second N-terminal" evidence="10">
    <location>
        <begin position="175"/>
        <end position="294"/>
    </location>
</feature>
<proteinExistence type="predicted"/>
<dbReference type="RefSeq" id="WP_226762806.1">
    <property type="nucleotide sequence ID" value="NZ_JAJAWG010000001.1"/>
</dbReference>
<keyword evidence="8" id="KW-0472">Membrane</keyword>
<dbReference type="InterPro" id="IPR045834">
    <property type="entry name" value="Csd3_N2"/>
</dbReference>
<dbReference type="PANTHER" id="PTHR21666:SF288">
    <property type="entry name" value="CELL DIVISION PROTEIN YTFB"/>
    <property type="match status" value="1"/>
</dbReference>
<evidence type="ECO:0000256" key="1">
    <source>
        <dbReference type="ARBA" id="ARBA00001947"/>
    </source>
</evidence>
<keyword evidence="7" id="KW-0482">Metalloprotease</keyword>
<gene>
    <name evidence="11" type="ORF">LG219_01620</name>
</gene>
<reference evidence="11 12" key="1">
    <citation type="submission" date="2021-10" db="EMBL/GenBank/DDBJ databases">
        <authorList>
            <person name="Chen M."/>
        </authorList>
    </citation>
    <scope>NUCLEOTIDE SEQUENCE [LARGE SCALE GENOMIC DNA]</scope>
    <source>
        <strain evidence="11 12">H3-26</strain>
    </source>
</reference>
<dbReference type="EMBL" id="JAJAWG010000001">
    <property type="protein sequence ID" value="MCB5194990.1"/>
    <property type="molecule type" value="Genomic_DNA"/>
</dbReference>
<keyword evidence="3" id="KW-0645">Protease</keyword>
<evidence type="ECO:0000256" key="4">
    <source>
        <dbReference type="ARBA" id="ARBA00022723"/>
    </source>
</evidence>
<name>A0ABS8BH04_9NEIS</name>
<dbReference type="Pfam" id="PF19425">
    <property type="entry name" value="Csd3_N2"/>
    <property type="match status" value="1"/>
</dbReference>
<dbReference type="InterPro" id="IPR050570">
    <property type="entry name" value="Cell_wall_metabolism_enzyme"/>
</dbReference>
<dbReference type="Pfam" id="PF01551">
    <property type="entry name" value="Peptidase_M23"/>
    <property type="match status" value="1"/>
</dbReference>
<evidence type="ECO:0000259" key="9">
    <source>
        <dbReference type="Pfam" id="PF01551"/>
    </source>
</evidence>
<feature type="transmembrane region" description="Helical" evidence="8">
    <location>
        <begin position="29"/>
        <end position="50"/>
    </location>
</feature>
<dbReference type="PANTHER" id="PTHR21666">
    <property type="entry name" value="PEPTIDASE-RELATED"/>
    <property type="match status" value="1"/>
</dbReference>
<dbReference type="SUPFAM" id="SSF51261">
    <property type="entry name" value="Duplicated hybrid motif"/>
    <property type="match status" value="1"/>
</dbReference>
<dbReference type="InterPro" id="IPR016047">
    <property type="entry name" value="M23ase_b-sheet_dom"/>
</dbReference>
<keyword evidence="4" id="KW-0479">Metal-binding</keyword>
<comment type="caution">
    <text evidence="11">The sequence shown here is derived from an EMBL/GenBank/DDBJ whole genome shotgun (WGS) entry which is preliminary data.</text>
</comment>
<evidence type="ECO:0000256" key="7">
    <source>
        <dbReference type="ARBA" id="ARBA00023049"/>
    </source>
</evidence>
<comment type="subcellular location">
    <subcellularLocation>
        <location evidence="2">Cell envelope</location>
    </subcellularLocation>
</comment>
<dbReference type="Proteomes" id="UP001198034">
    <property type="component" value="Unassembled WGS sequence"/>
</dbReference>
<protein>
    <submittedName>
        <fullName evidence="11">Peptidoglycan DD-metalloendopeptidase family protein</fullName>
    </submittedName>
</protein>
<keyword evidence="8" id="KW-0812">Transmembrane</keyword>
<dbReference type="CDD" id="cd12797">
    <property type="entry name" value="M23_peptidase"/>
    <property type="match status" value="1"/>
</dbReference>
<dbReference type="InterPro" id="IPR011055">
    <property type="entry name" value="Dup_hybrid_motif"/>
</dbReference>
<evidence type="ECO:0000256" key="3">
    <source>
        <dbReference type="ARBA" id="ARBA00022670"/>
    </source>
</evidence>
<accession>A0ABS8BH04</accession>
<keyword evidence="5" id="KW-0378">Hydrolase</keyword>
<evidence type="ECO:0000256" key="2">
    <source>
        <dbReference type="ARBA" id="ARBA00004196"/>
    </source>
</evidence>
<comment type="cofactor">
    <cofactor evidence="1">
        <name>Zn(2+)</name>
        <dbReference type="ChEBI" id="CHEBI:29105"/>
    </cofactor>
</comment>
<evidence type="ECO:0000313" key="11">
    <source>
        <dbReference type="EMBL" id="MCB5194990.1"/>
    </source>
</evidence>
<evidence type="ECO:0000256" key="5">
    <source>
        <dbReference type="ARBA" id="ARBA00022801"/>
    </source>
</evidence>
<keyword evidence="12" id="KW-1185">Reference proteome</keyword>
<evidence type="ECO:0000256" key="8">
    <source>
        <dbReference type="SAM" id="Phobius"/>
    </source>
</evidence>
<organism evidence="11 12">
    <name type="scientific">Deefgea salmonis</name>
    <dbReference type="NCBI Taxonomy" id="2875502"/>
    <lineage>
        <taxon>Bacteria</taxon>
        <taxon>Pseudomonadati</taxon>
        <taxon>Pseudomonadota</taxon>
        <taxon>Betaproteobacteria</taxon>
        <taxon>Neisseriales</taxon>
        <taxon>Chitinibacteraceae</taxon>
        <taxon>Deefgea</taxon>
    </lineage>
</organism>
<keyword evidence="6" id="KW-0862">Zinc</keyword>
<evidence type="ECO:0000256" key="6">
    <source>
        <dbReference type="ARBA" id="ARBA00022833"/>
    </source>
</evidence>